<dbReference type="PANTHER" id="PTHR30269">
    <property type="entry name" value="TRANSMEMBRANE PROTEIN YFCA"/>
    <property type="match status" value="1"/>
</dbReference>
<comment type="similarity">
    <text evidence="2 8">Belongs to the 4-toluene sulfonate uptake permease (TSUP) (TC 2.A.102) family.</text>
</comment>
<feature type="transmembrane region" description="Helical" evidence="8">
    <location>
        <begin position="230"/>
        <end position="249"/>
    </location>
</feature>
<feature type="transmembrane region" description="Helical" evidence="8">
    <location>
        <begin position="105"/>
        <end position="125"/>
    </location>
</feature>
<keyword evidence="7 8" id="KW-0472">Membrane</keyword>
<dbReference type="InterPro" id="IPR002781">
    <property type="entry name" value="TM_pro_TauE-like"/>
</dbReference>
<evidence type="ECO:0000256" key="2">
    <source>
        <dbReference type="ARBA" id="ARBA00009142"/>
    </source>
</evidence>
<feature type="transmembrane region" description="Helical" evidence="8">
    <location>
        <begin position="175"/>
        <end position="193"/>
    </location>
</feature>
<keyword evidence="10" id="KW-1185">Reference proteome</keyword>
<evidence type="ECO:0000256" key="8">
    <source>
        <dbReference type="RuleBase" id="RU363041"/>
    </source>
</evidence>
<evidence type="ECO:0000313" key="10">
    <source>
        <dbReference type="Proteomes" id="UP001201701"/>
    </source>
</evidence>
<dbReference type="Proteomes" id="UP001201701">
    <property type="component" value="Unassembled WGS sequence"/>
</dbReference>
<evidence type="ECO:0000313" key="9">
    <source>
        <dbReference type="EMBL" id="MCG7506558.1"/>
    </source>
</evidence>
<feature type="transmembrane region" description="Helical" evidence="8">
    <location>
        <begin position="200"/>
        <end position="224"/>
    </location>
</feature>
<organism evidence="9 10">
    <name type="scientific">Mesorhizobium retamae</name>
    <dbReference type="NCBI Taxonomy" id="2912854"/>
    <lineage>
        <taxon>Bacteria</taxon>
        <taxon>Pseudomonadati</taxon>
        <taxon>Pseudomonadota</taxon>
        <taxon>Alphaproteobacteria</taxon>
        <taxon>Hyphomicrobiales</taxon>
        <taxon>Phyllobacteriaceae</taxon>
        <taxon>Mesorhizobium</taxon>
    </lineage>
</organism>
<protein>
    <recommendedName>
        <fullName evidence="8">Probable membrane transporter protein</fullName>
    </recommendedName>
</protein>
<dbReference type="InterPro" id="IPR052017">
    <property type="entry name" value="TSUP"/>
</dbReference>
<dbReference type="EMBL" id="JAKREW010000015">
    <property type="protein sequence ID" value="MCG7506558.1"/>
    <property type="molecule type" value="Genomic_DNA"/>
</dbReference>
<feature type="transmembrane region" description="Helical" evidence="8">
    <location>
        <begin position="12"/>
        <end position="39"/>
    </location>
</feature>
<dbReference type="RefSeq" id="WP_239366850.1">
    <property type="nucleotide sequence ID" value="NZ_JAKREW010000015.1"/>
</dbReference>
<dbReference type="Pfam" id="PF01925">
    <property type="entry name" value="TauE"/>
    <property type="match status" value="1"/>
</dbReference>
<reference evidence="9 10" key="1">
    <citation type="submission" date="2022-02" db="EMBL/GenBank/DDBJ databases">
        <title>Draft genome sequence of Mezorhizobium retamae strain IRAMC:0171 isolated from Retama raetam nodules.</title>
        <authorList>
            <person name="Bengaied R."/>
            <person name="Sbissi I."/>
            <person name="Huber K."/>
            <person name="Ghodbane F."/>
            <person name="Nouioui I."/>
            <person name="Tarhouni M."/>
            <person name="Gtari M."/>
        </authorList>
    </citation>
    <scope>NUCLEOTIDE SEQUENCE [LARGE SCALE GENOMIC DNA]</scope>
    <source>
        <strain evidence="9 10">IRAMC:0171</strain>
    </source>
</reference>
<proteinExistence type="inferred from homology"/>
<gene>
    <name evidence="9" type="ORF">L4923_16140</name>
</gene>
<comment type="subcellular location">
    <subcellularLocation>
        <location evidence="1 8">Cell membrane</location>
        <topology evidence="1 8">Multi-pass membrane protein</topology>
    </subcellularLocation>
</comment>
<evidence type="ECO:0000256" key="5">
    <source>
        <dbReference type="ARBA" id="ARBA00022692"/>
    </source>
</evidence>
<comment type="caution">
    <text evidence="9">The sequence shown here is derived from an EMBL/GenBank/DDBJ whole genome shotgun (WGS) entry which is preliminary data.</text>
</comment>
<keyword evidence="4 8" id="KW-1003">Cell membrane</keyword>
<feature type="transmembrane region" description="Helical" evidence="8">
    <location>
        <begin position="137"/>
        <end position="163"/>
    </location>
</feature>
<keyword evidence="3" id="KW-0813">Transport</keyword>
<feature type="transmembrane region" description="Helical" evidence="8">
    <location>
        <begin position="80"/>
        <end position="99"/>
    </location>
</feature>
<keyword evidence="6 8" id="KW-1133">Transmembrane helix</keyword>
<evidence type="ECO:0000256" key="7">
    <source>
        <dbReference type="ARBA" id="ARBA00023136"/>
    </source>
</evidence>
<keyword evidence="5 8" id="KW-0812">Transmembrane</keyword>
<sequence length="254" mass="26247">MLQSLLAGTSNQAVLAIFAIGLIAGLARGFSGFGAALIFVPLASSVIGPKLAAPLLLVVDGVMSVGFLRGAWRLADKTNVFVMAIGALVGVPLGTYALAQLDPLIIRWSIIAIVVMLLLLLISGWRYDGRPRAHLTVAVGAISGLFSGAAQVGGPPVVAYWLGGGIPGNTVRANIILYFAVSSAITAVSYLWGGLITVPIITLAIVVAPSYGVGLWLGAHMFGIASETTFRRLCFGLIALSALISLPVLDGILR</sequence>
<evidence type="ECO:0000256" key="1">
    <source>
        <dbReference type="ARBA" id="ARBA00004651"/>
    </source>
</evidence>
<evidence type="ECO:0000256" key="3">
    <source>
        <dbReference type="ARBA" id="ARBA00022448"/>
    </source>
</evidence>
<dbReference type="PANTHER" id="PTHR30269:SF37">
    <property type="entry name" value="MEMBRANE TRANSPORTER PROTEIN"/>
    <property type="match status" value="1"/>
</dbReference>
<accession>A0ABS9QGK3</accession>
<name>A0ABS9QGK3_9HYPH</name>
<evidence type="ECO:0000256" key="4">
    <source>
        <dbReference type="ARBA" id="ARBA00022475"/>
    </source>
</evidence>
<evidence type="ECO:0000256" key="6">
    <source>
        <dbReference type="ARBA" id="ARBA00022989"/>
    </source>
</evidence>